<keyword evidence="1" id="KW-0175">Coiled coil</keyword>
<feature type="region of interest" description="Disordered" evidence="2">
    <location>
        <begin position="59"/>
        <end position="148"/>
    </location>
</feature>
<feature type="compositionally biased region" description="Basic and acidic residues" evidence="2">
    <location>
        <begin position="118"/>
        <end position="134"/>
    </location>
</feature>
<feature type="compositionally biased region" description="Polar residues" evidence="2">
    <location>
        <begin position="291"/>
        <end position="310"/>
    </location>
</feature>
<dbReference type="OrthoDB" id="4540864at2759"/>
<dbReference type="AlphaFoldDB" id="U1GJE9"/>
<feature type="region of interest" description="Disordered" evidence="2">
    <location>
        <begin position="1"/>
        <end position="23"/>
    </location>
</feature>
<sequence length="617" mass="69025">MDGGSHMKRPWDNEQTYRSPDARNVMQTMTDVGGARSNVQHLHKVPSPSHMLPPIVTVPEQSSRPIHPDRISTSFTPSGAPQRHSHTESPQDMLSKRPRLYYDVPQPSDIGRNQPPTHDTHARMRSTSHDRHDQQQWSTWEPRNPEGAYTPRESCQNCFESKRLVEKVVAGLERLEAELRQVLACSPLGRTLKEESTEPPGGPNIADAELKDSLMWACRSVEASTRLVRELASSQRALPRISVANLGIGSGHEQPSAITSAPPDFSRGFMDKHDRDRPKDTHRRYGPQYRTDYQIQPSDPAQPQSPHPTGSSRSVYGSSQSPMGMGASGRMLPSPSSIHNPPPPLSSVQASYSPNSNQSAHATHLQDLQHQISTKSLALTTLQREHDQLLAAYSRMQIRCQTLDKKSQVSDHEINTLTEEKIRLQSQVEAFEVQVEELVKARDEAQKQTTANGAQYMRIMAMSSKLQVQGAEEAKRYKMDREAWERDREGLQRRIEDLEAKQSSLTISGDAKPDTIPAPSPEDILASASLDVLRNEIVRLRQSLRDMERMLLELRQESANIGHVITECTGIRERLNAKTIPEQQVQATPTAVSEEHSTASRAVAELMEAAQEESRGE</sequence>
<proteinExistence type="predicted"/>
<accession>U1GJE9</accession>
<feature type="region of interest" description="Disordered" evidence="2">
    <location>
        <begin position="247"/>
        <end position="365"/>
    </location>
</feature>
<evidence type="ECO:0000256" key="2">
    <source>
        <dbReference type="SAM" id="MobiDB-lite"/>
    </source>
</evidence>
<dbReference type="SUPFAM" id="SSF90257">
    <property type="entry name" value="Myosin rod fragments"/>
    <property type="match status" value="1"/>
</dbReference>
<feature type="compositionally biased region" description="Polar residues" evidence="2">
    <location>
        <begin position="348"/>
        <end position="365"/>
    </location>
</feature>
<dbReference type="Proteomes" id="UP000019373">
    <property type="component" value="Unassembled WGS sequence"/>
</dbReference>
<evidence type="ECO:0000313" key="3">
    <source>
        <dbReference type="EMBL" id="ERF72273.1"/>
    </source>
</evidence>
<feature type="coiled-coil region" evidence="1">
    <location>
        <begin position="365"/>
        <end position="448"/>
    </location>
</feature>
<reference evidence="4" key="1">
    <citation type="journal article" date="2014" name="BMC Genomics">
        <title>Genome characteristics reveal the impact of lichenization on lichen-forming fungus Endocarpon pusillum Hedwig (Verrucariales, Ascomycota).</title>
        <authorList>
            <person name="Wang Y.-Y."/>
            <person name="Liu B."/>
            <person name="Zhang X.-Y."/>
            <person name="Zhou Q.-M."/>
            <person name="Zhang T."/>
            <person name="Li H."/>
            <person name="Yu Y.-F."/>
            <person name="Zhang X.-L."/>
            <person name="Hao X.-Y."/>
            <person name="Wang M."/>
            <person name="Wang L."/>
            <person name="Wei J.-C."/>
        </authorList>
    </citation>
    <scope>NUCLEOTIDE SEQUENCE [LARGE SCALE GENOMIC DNA]</scope>
    <source>
        <strain evidence="4">Z07020 / HMAS-L-300199</strain>
    </source>
</reference>
<organism evidence="3 4">
    <name type="scientific">Endocarpon pusillum (strain Z07020 / HMAS-L-300199)</name>
    <name type="common">Lichen-forming fungus</name>
    <dbReference type="NCBI Taxonomy" id="1263415"/>
    <lineage>
        <taxon>Eukaryota</taxon>
        <taxon>Fungi</taxon>
        <taxon>Dikarya</taxon>
        <taxon>Ascomycota</taxon>
        <taxon>Pezizomycotina</taxon>
        <taxon>Eurotiomycetes</taxon>
        <taxon>Chaetothyriomycetidae</taxon>
        <taxon>Verrucariales</taxon>
        <taxon>Verrucariaceae</taxon>
        <taxon>Endocarpon</taxon>
    </lineage>
</organism>
<evidence type="ECO:0000256" key="1">
    <source>
        <dbReference type="SAM" id="Coils"/>
    </source>
</evidence>
<dbReference type="GeneID" id="19237214"/>
<dbReference type="EMBL" id="KE721111">
    <property type="protein sequence ID" value="ERF72273.1"/>
    <property type="molecule type" value="Genomic_DNA"/>
</dbReference>
<name>U1GJE9_ENDPU</name>
<feature type="compositionally biased region" description="Basic and acidic residues" evidence="2">
    <location>
        <begin position="269"/>
        <end position="279"/>
    </location>
</feature>
<dbReference type="RefSeq" id="XP_007802118.1">
    <property type="nucleotide sequence ID" value="XM_007803927.1"/>
</dbReference>
<feature type="coiled-coil region" evidence="1">
    <location>
        <begin position="474"/>
        <end position="557"/>
    </location>
</feature>
<evidence type="ECO:0000313" key="4">
    <source>
        <dbReference type="Proteomes" id="UP000019373"/>
    </source>
</evidence>
<gene>
    <name evidence="3" type="ORF">EPUS_02160</name>
</gene>
<dbReference type="eggNOG" id="ENOG502SAVR">
    <property type="taxonomic scope" value="Eukaryota"/>
</dbReference>
<protein>
    <submittedName>
        <fullName evidence="3">Uncharacterized protein</fullName>
    </submittedName>
</protein>
<keyword evidence="4" id="KW-1185">Reference proteome</keyword>
<feature type="compositionally biased region" description="Low complexity" evidence="2">
    <location>
        <begin position="311"/>
        <end position="321"/>
    </location>
</feature>
<dbReference type="HOGENOM" id="CLU_031717_0_0_1"/>